<gene>
    <name evidence="2" type="ORF">mPipKuh1_013328</name>
</gene>
<feature type="compositionally biased region" description="Basic and acidic residues" evidence="1">
    <location>
        <begin position="82"/>
        <end position="91"/>
    </location>
</feature>
<feature type="region of interest" description="Disordered" evidence="1">
    <location>
        <begin position="1"/>
        <end position="147"/>
    </location>
</feature>
<organism evidence="2 3">
    <name type="scientific">Pipistrellus kuhlii</name>
    <name type="common">Kuhl's pipistrelle</name>
    <dbReference type="NCBI Taxonomy" id="59472"/>
    <lineage>
        <taxon>Eukaryota</taxon>
        <taxon>Metazoa</taxon>
        <taxon>Chordata</taxon>
        <taxon>Craniata</taxon>
        <taxon>Vertebrata</taxon>
        <taxon>Euteleostomi</taxon>
        <taxon>Mammalia</taxon>
        <taxon>Eutheria</taxon>
        <taxon>Laurasiatheria</taxon>
        <taxon>Chiroptera</taxon>
        <taxon>Yangochiroptera</taxon>
        <taxon>Vespertilionidae</taxon>
        <taxon>Pipistrellus</taxon>
    </lineage>
</organism>
<dbReference type="EMBL" id="JACAGB010000015">
    <property type="protein sequence ID" value="KAF6322703.1"/>
    <property type="molecule type" value="Genomic_DNA"/>
</dbReference>
<feature type="compositionally biased region" description="Basic and acidic residues" evidence="1">
    <location>
        <begin position="46"/>
        <end position="62"/>
    </location>
</feature>
<accession>A0A7J7VC15</accession>
<evidence type="ECO:0000256" key="1">
    <source>
        <dbReference type="SAM" id="MobiDB-lite"/>
    </source>
</evidence>
<evidence type="ECO:0000313" key="2">
    <source>
        <dbReference type="EMBL" id="KAF6322703.1"/>
    </source>
</evidence>
<dbReference type="AlphaFoldDB" id="A0A7J7VC15"/>
<keyword evidence="3" id="KW-1185">Reference proteome</keyword>
<protein>
    <submittedName>
        <fullName evidence="2">PDZ domain containing 7</fullName>
    </submittedName>
</protein>
<sequence>MALGQGPSRWGIVSSKPGPGLLGLGKARTGSGLLGGGLTGAAFPRQPHEGPPRGAEDSHAVQDETVLGHQHLGGHRVQGAAHGEDREDLPRGSRLPQWGPAGWLRAGGSGWRESGAGDPPASSGHHPPGVSEQSSGTHGACGPGPLA</sequence>
<dbReference type="Proteomes" id="UP000558488">
    <property type="component" value="Unassembled WGS sequence"/>
</dbReference>
<reference evidence="2 3" key="1">
    <citation type="journal article" date="2020" name="Nature">
        <title>Six reference-quality genomes reveal evolution of bat adaptations.</title>
        <authorList>
            <person name="Jebb D."/>
            <person name="Huang Z."/>
            <person name="Pippel M."/>
            <person name="Hughes G.M."/>
            <person name="Lavrichenko K."/>
            <person name="Devanna P."/>
            <person name="Winkler S."/>
            <person name="Jermiin L.S."/>
            <person name="Skirmuntt E.C."/>
            <person name="Katzourakis A."/>
            <person name="Burkitt-Gray L."/>
            <person name="Ray D.A."/>
            <person name="Sullivan K.A.M."/>
            <person name="Roscito J.G."/>
            <person name="Kirilenko B.M."/>
            <person name="Davalos L.M."/>
            <person name="Corthals A.P."/>
            <person name="Power M.L."/>
            <person name="Jones G."/>
            <person name="Ransome R.D."/>
            <person name="Dechmann D.K.N."/>
            <person name="Locatelli A.G."/>
            <person name="Puechmaille S.J."/>
            <person name="Fedrigo O."/>
            <person name="Jarvis E.D."/>
            <person name="Hiller M."/>
            <person name="Vernes S.C."/>
            <person name="Myers E.W."/>
            <person name="Teeling E.C."/>
        </authorList>
    </citation>
    <scope>NUCLEOTIDE SEQUENCE [LARGE SCALE GENOMIC DNA]</scope>
    <source>
        <strain evidence="2">MPipKuh1</strain>
        <tissue evidence="2">Flight muscle</tissue>
    </source>
</reference>
<evidence type="ECO:0000313" key="3">
    <source>
        <dbReference type="Proteomes" id="UP000558488"/>
    </source>
</evidence>
<name>A0A7J7VC15_PIPKU</name>
<comment type="caution">
    <text evidence="2">The sequence shown here is derived from an EMBL/GenBank/DDBJ whole genome shotgun (WGS) entry which is preliminary data.</text>
</comment>
<proteinExistence type="predicted"/>